<evidence type="ECO:0000313" key="6">
    <source>
        <dbReference type="EMBL" id="GGI53796.1"/>
    </source>
</evidence>
<dbReference type="PANTHER" id="PTHR23407:SF1">
    <property type="entry name" value="5-FORMYLTETRAHYDROFOLATE CYCLO-LIGASE"/>
    <property type="match status" value="1"/>
</dbReference>
<dbReference type="GO" id="GO:0046872">
    <property type="term" value="F:metal ion binding"/>
    <property type="evidence" value="ECO:0007669"/>
    <property type="project" value="UniProtKB-KW"/>
</dbReference>
<dbReference type="InterPro" id="IPR037171">
    <property type="entry name" value="NagB/RpiA_transferase-like"/>
</dbReference>
<dbReference type="InterPro" id="IPR024185">
    <property type="entry name" value="FTHF_cligase-like_sf"/>
</dbReference>
<comment type="catalytic activity">
    <reaction evidence="5">
        <text>(6S)-5-formyl-5,6,7,8-tetrahydrofolate + ATP = (6R)-5,10-methenyltetrahydrofolate + ADP + phosphate</text>
        <dbReference type="Rhea" id="RHEA:10488"/>
        <dbReference type="ChEBI" id="CHEBI:30616"/>
        <dbReference type="ChEBI" id="CHEBI:43474"/>
        <dbReference type="ChEBI" id="CHEBI:57455"/>
        <dbReference type="ChEBI" id="CHEBI:57457"/>
        <dbReference type="ChEBI" id="CHEBI:456216"/>
        <dbReference type="EC" id="6.3.3.2"/>
    </reaction>
</comment>
<keyword evidence="3 4" id="KW-0067">ATP-binding</keyword>
<dbReference type="Gene3D" id="3.40.50.10420">
    <property type="entry name" value="NagB/RpiA/CoA transferase-like"/>
    <property type="match status" value="1"/>
</dbReference>
<evidence type="ECO:0000256" key="2">
    <source>
        <dbReference type="ARBA" id="ARBA00022741"/>
    </source>
</evidence>
<proteinExistence type="inferred from homology"/>
<evidence type="ECO:0000313" key="7">
    <source>
        <dbReference type="Proteomes" id="UP000627205"/>
    </source>
</evidence>
<keyword evidence="2 4" id="KW-0547">Nucleotide-binding</keyword>
<dbReference type="GO" id="GO:0030272">
    <property type="term" value="F:5-formyltetrahydrofolate cyclo-ligase activity"/>
    <property type="evidence" value="ECO:0007669"/>
    <property type="project" value="UniProtKB-EC"/>
</dbReference>
<dbReference type="Proteomes" id="UP000627205">
    <property type="component" value="Unassembled WGS sequence"/>
</dbReference>
<feature type="binding site" evidence="4">
    <location>
        <position position="55"/>
    </location>
    <ligand>
        <name>substrate</name>
    </ligand>
</feature>
<protein>
    <recommendedName>
        <fullName evidence="5">5-formyltetrahydrofolate cyclo-ligase</fullName>
        <ecNumber evidence="5">6.3.3.2</ecNumber>
    </recommendedName>
</protein>
<dbReference type="EMBL" id="BMDP01000001">
    <property type="protein sequence ID" value="GGI53796.1"/>
    <property type="molecule type" value="Genomic_DNA"/>
</dbReference>
<evidence type="ECO:0000256" key="4">
    <source>
        <dbReference type="PIRSR" id="PIRSR006806-1"/>
    </source>
</evidence>
<gene>
    <name evidence="6" type="ORF">GCM10011430_09700</name>
</gene>
<dbReference type="Pfam" id="PF01812">
    <property type="entry name" value="5-FTHF_cyc-lig"/>
    <property type="match status" value="1"/>
</dbReference>
<dbReference type="NCBIfam" id="TIGR02727">
    <property type="entry name" value="MTHFS_bact"/>
    <property type="match status" value="1"/>
</dbReference>
<evidence type="ECO:0000256" key="1">
    <source>
        <dbReference type="ARBA" id="ARBA00010638"/>
    </source>
</evidence>
<dbReference type="GO" id="GO:0005524">
    <property type="term" value="F:ATP binding"/>
    <property type="evidence" value="ECO:0007669"/>
    <property type="project" value="UniProtKB-KW"/>
</dbReference>
<dbReference type="SUPFAM" id="SSF100950">
    <property type="entry name" value="NagB/RpiA/CoA transferase-like"/>
    <property type="match status" value="1"/>
</dbReference>
<dbReference type="PIRSF" id="PIRSF006806">
    <property type="entry name" value="FTHF_cligase"/>
    <property type="match status" value="1"/>
</dbReference>
<reference evidence="6" key="2">
    <citation type="submission" date="2020-09" db="EMBL/GenBank/DDBJ databases">
        <authorList>
            <person name="Sun Q."/>
            <person name="Sedlacek I."/>
        </authorList>
    </citation>
    <scope>NUCLEOTIDE SEQUENCE</scope>
    <source>
        <strain evidence="6">CCM 7664</strain>
    </source>
</reference>
<comment type="similarity">
    <text evidence="1 5">Belongs to the 5-formyltetrahydrofolate cyclo-ligase family.</text>
</comment>
<keyword evidence="7" id="KW-1185">Reference proteome</keyword>
<keyword evidence="5" id="KW-0479">Metal-binding</keyword>
<feature type="binding site" evidence="4">
    <location>
        <begin position="4"/>
        <end position="8"/>
    </location>
    <ligand>
        <name>ATP</name>
        <dbReference type="ChEBI" id="CHEBI:30616"/>
    </ligand>
</feature>
<evidence type="ECO:0000256" key="5">
    <source>
        <dbReference type="RuleBase" id="RU361279"/>
    </source>
</evidence>
<dbReference type="AlphaFoldDB" id="A0A8J3AYF4"/>
<keyword evidence="5" id="KW-0460">Magnesium</keyword>
<accession>A0A8J3AYF4</accession>
<sequence>MQEKPELRRKLLALRNTIPADDKTAFDHRINDAILAWWQITRDTTIGVYWPMRGEPDLHAAYAALRRQGVQLALPVVVDDNAPLKFVLWKENDVLQDDRYGARIPPTTNPQVWPQVLIIPCVGFNAGRFRLGYGGGFYDRTLEAVPRPRTVGVSYTLGEAEFAADTFDVALDFLITEQGPYAC</sequence>
<evidence type="ECO:0000256" key="3">
    <source>
        <dbReference type="ARBA" id="ARBA00022840"/>
    </source>
</evidence>
<comment type="caution">
    <text evidence="6">The sequence shown here is derived from an EMBL/GenBank/DDBJ whole genome shotgun (WGS) entry which is preliminary data.</text>
</comment>
<dbReference type="GO" id="GO:0009396">
    <property type="term" value="P:folic acid-containing compound biosynthetic process"/>
    <property type="evidence" value="ECO:0007669"/>
    <property type="project" value="TreeGrafter"/>
</dbReference>
<dbReference type="EC" id="6.3.3.2" evidence="5"/>
<organism evidence="6 7">
    <name type="scientific">Oxalicibacterium solurbis</name>
    <dbReference type="NCBI Taxonomy" id="69280"/>
    <lineage>
        <taxon>Bacteria</taxon>
        <taxon>Pseudomonadati</taxon>
        <taxon>Pseudomonadota</taxon>
        <taxon>Betaproteobacteria</taxon>
        <taxon>Burkholderiales</taxon>
        <taxon>Oxalobacteraceae</taxon>
        <taxon>Oxalicibacterium</taxon>
    </lineage>
</organism>
<name>A0A8J3AYF4_9BURK</name>
<dbReference type="GO" id="GO:0035999">
    <property type="term" value="P:tetrahydrofolate interconversion"/>
    <property type="evidence" value="ECO:0007669"/>
    <property type="project" value="TreeGrafter"/>
</dbReference>
<dbReference type="RefSeq" id="WP_188419817.1">
    <property type="nucleotide sequence ID" value="NZ_BMDP01000001.1"/>
</dbReference>
<reference evidence="6" key="1">
    <citation type="journal article" date="2014" name="Int. J. Syst. Evol. Microbiol.">
        <title>Complete genome sequence of Corynebacterium casei LMG S-19264T (=DSM 44701T), isolated from a smear-ripened cheese.</title>
        <authorList>
            <consortium name="US DOE Joint Genome Institute (JGI-PGF)"/>
            <person name="Walter F."/>
            <person name="Albersmeier A."/>
            <person name="Kalinowski J."/>
            <person name="Ruckert C."/>
        </authorList>
    </citation>
    <scope>NUCLEOTIDE SEQUENCE</scope>
    <source>
        <strain evidence="6">CCM 7664</strain>
    </source>
</reference>
<dbReference type="PANTHER" id="PTHR23407">
    <property type="entry name" value="ATPASE INHIBITOR/5-FORMYLTETRAHYDROFOLATE CYCLO-LIGASE"/>
    <property type="match status" value="1"/>
</dbReference>
<comment type="cofactor">
    <cofactor evidence="5">
        <name>Mg(2+)</name>
        <dbReference type="ChEBI" id="CHEBI:18420"/>
    </cofactor>
</comment>
<feature type="binding site" evidence="4">
    <location>
        <begin position="130"/>
        <end position="138"/>
    </location>
    <ligand>
        <name>ATP</name>
        <dbReference type="ChEBI" id="CHEBI:30616"/>
    </ligand>
</feature>
<dbReference type="InterPro" id="IPR002698">
    <property type="entry name" value="FTHF_cligase"/>
</dbReference>